<evidence type="ECO:0000256" key="7">
    <source>
        <dbReference type="ARBA" id="ARBA00023243"/>
    </source>
</evidence>
<dbReference type="EMBL" id="CAJNJA010060343">
    <property type="protein sequence ID" value="CAE7870499.1"/>
    <property type="molecule type" value="Genomic_DNA"/>
</dbReference>
<keyword evidence="10" id="KW-1185">Reference proteome</keyword>
<comment type="subcellular location">
    <subcellularLocation>
        <location evidence="2">Plastid</location>
        <location evidence="2">Chloroplast</location>
    </subcellularLocation>
</comment>
<dbReference type="SUPFAM" id="SSF48608">
    <property type="entry name" value="Peridinin-chlorophyll protein"/>
    <property type="match status" value="2"/>
</dbReference>
<dbReference type="GO" id="GO:0016168">
    <property type="term" value="F:chlorophyll binding"/>
    <property type="evidence" value="ECO:0007669"/>
    <property type="project" value="UniProtKB-KW"/>
</dbReference>
<name>A0A813AKW6_9DINO</name>
<gene>
    <name evidence="9" type="ORF">SNEC2469_LOCUS28104</name>
</gene>
<dbReference type="InterPro" id="IPR036550">
    <property type="entry name" value="Peridinin-chlorophyll-bd_sf"/>
</dbReference>
<evidence type="ECO:0008006" key="11">
    <source>
        <dbReference type="Google" id="ProtNLM"/>
    </source>
</evidence>
<proteinExistence type="predicted"/>
<evidence type="ECO:0000313" key="9">
    <source>
        <dbReference type="EMBL" id="CAE7870499.1"/>
    </source>
</evidence>
<keyword evidence="3" id="KW-0148">Chlorophyll</keyword>
<dbReference type="GO" id="GO:0009507">
    <property type="term" value="C:chloroplast"/>
    <property type="evidence" value="ECO:0007669"/>
    <property type="project" value="UniProtKB-SubCell"/>
</dbReference>
<evidence type="ECO:0000256" key="5">
    <source>
        <dbReference type="ARBA" id="ARBA00022640"/>
    </source>
</evidence>
<dbReference type="Proteomes" id="UP000601435">
    <property type="component" value="Unassembled WGS sequence"/>
</dbReference>
<dbReference type="OrthoDB" id="10574585at2759"/>
<feature type="non-terminal residue" evidence="9">
    <location>
        <position position="287"/>
    </location>
</feature>
<keyword evidence="7" id="KW-0437">Light-harvesting polypeptide</keyword>
<dbReference type="Gene3D" id="1.40.10.10">
    <property type="entry name" value="Peridinin-chlorophyll A binding"/>
    <property type="match status" value="2"/>
</dbReference>
<evidence type="ECO:0000256" key="4">
    <source>
        <dbReference type="ARBA" id="ARBA00022528"/>
    </source>
</evidence>
<evidence type="ECO:0000256" key="1">
    <source>
        <dbReference type="ARBA" id="ARBA00004098"/>
    </source>
</evidence>
<evidence type="ECO:0000256" key="2">
    <source>
        <dbReference type="ARBA" id="ARBA00004229"/>
    </source>
</evidence>
<comment type="function">
    <text evidence="1">Water-soluble antenna for capture of solar energy in the blue-green range. Peridinin is an asymmetric carotenoid.</text>
</comment>
<evidence type="ECO:0000256" key="3">
    <source>
        <dbReference type="ARBA" id="ARBA00022494"/>
    </source>
</evidence>
<comment type="caution">
    <text evidence="9">The sequence shown here is derived from an EMBL/GenBank/DDBJ whole genome shotgun (WGS) entry which is preliminary data.</text>
</comment>
<keyword evidence="5" id="KW-0934">Plastid</keyword>
<reference evidence="9" key="1">
    <citation type="submission" date="2021-02" db="EMBL/GenBank/DDBJ databases">
        <authorList>
            <person name="Dougan E. K."/>
            <person name="Rhodes N."/>
            <person name="Thang M."/>
            <person name="Chan C."/>
        </authorList>
    </citation>
    <scope>NUCLEOTIDE SEQUENCE</scope>
</reference>
<dbReference type="GO" id="GO:0030076">
    <property type="term" value="C:light-harvesting complex"/>
    <property type="evidence" value="ECO:0007669"/>
    <property type="project" value="UniProtKB-KW"/>
</dbReference>
<protein>
    <recommendedName>
        <fullName evidence="11">Peridinin chlorophyll-a binding protein apoprotein</fullName>
    </recommendedName>
</protein>
<feature type="non-terminal residue" evidence="9">
    <location>
        <position position="1"/>
    </location>
</feature>
<accession>A0A813AKW6</accession>
<keyword evidence="6" id="KW-0157">Chromophore</keyword>
<evidence type="ECO:0000256" key="8">
    <source>
        <dbReference type="SAM" id="SignalP"/>
    </source>
</evidence>
<feature type="signal peptide" evidence="8">
    <location>
        <begin position="1"/>
        <end position="17"/>
    </location>
</feature>
<keyword evidence="4" id="KW-0150">Chloroplast</keyword>
<feature type="chain" id="PRO_5032706820" description="Peridinin chlorophyll-a binding protein apoprotein" evidence="8">
    <location>
        <begin position="18"/>
        <end position="287"/>
    </location>
</feature>
<organism evidence="9 10">
    <name type="scientific">Symbiodinium necroappetens</name>
    <dbReference type="NCBI Taxonomy" id="1628268"/>
    <lineage>
        <taxon>Eukaryota</taxon>
        <taxon>Sar</taxon>
        <taxon>Alveolata</taxon>
        <taxon>Dinophyceae</taxon>
        <taxon>Suessiales</taxon>
        <taxon>Symbiodiniaceae</taxon>
        <taxon>Symbiodinium</taxon>
    </lineage>
</organism>
<dbReference type="InterPro" id="IPR003376">
    <property type="entry name" value="Peridinin-chlorophyll-bd_prot"/>
</dbReference>
<sequence length="287" mass="29785">PVLLCLGLVAFVSQSSVFVPAPQSNNRLPAAAAVAAPALLAGAPAAFADAIGDAAAKFSDATYPIAEKINWGNTPIISSYFATESARNPKAVAGAVDKLLESGLTMDPALIKAAVAAHDKALKSAASNPNLMTSKADFAAVNEALARMIASANKDKFYKLLDAFPDNKQLQMDLYNQNDKAKAQAAYQAFKDLTSAVKAASTNGANALKVEPVTGGPIGDAAAKFSEATYPLMAKIDWGNSQQIAKYLSEVSAKSPKATAQAFEKVLESGLTMDPKLIQAAVAAHDK</sequence>
<dbReference type="Pfam" id="PF02429">
    <property type="entry name" value="PCP"/>
    <property type="match status" value="2"/>
</dbReference>
<dbReference type="AlphaFoldDB" id="A0A813AKW6"/>
<evidence type="ECO:0000256" key="6">
    <source>
        <dbReference type="ARBA" id="ARBA00022991"/>
    </source>
</evidence>
<keyword evidence="8" id="KW-0732">Signal</keyword>
<evidence type="ECO:0000313" key="10">
    <source>
        <dbReference type="Proteomes" id="UP000601435"/>
    </source>
</evidence>